<feature type="signal peptide" evidence="2">
    <location>
        <begin position="1"/>
        <end position="25"/>
    </location>
</feature>
<feature type="compositionally biased region" description="Low complexity" evidence="1">
    <location>
        <begin position="343"/>
        <end position="359"/>
    </location>
</feature>
<evidence type="ECO:0008006" key="5">
    <source>
        <dbReference type="Google" id="ProtNLM"/>
    </source>
</evidence>
<dbReference type="RefSeq" id="XP_033394843.1">
    <property type="nucleotide sequence ID" value="XM_033540964.1"/>
</dbReference>
<keyword evidence="4" id="KW-1185">Reference proteome</keyword>
<dbReference type="GO" id="GO:0008081">
    <property type="term" value="F:phosphoric diester hydrolase activity"/>
    <property type="evidence" value="ECO:0007669"/>
    <property type="project" value="InterPro"/>
</dbReference>
<evidence type="ECO:0000313" key="4">
    <source>
        <dbReference type="Proteomes" id="UP000799438"/>
    </source>
</evidence>
<feature type="chain" id="PRO_5025577837" description="Phosphatidylinositol-specific phospholipase C X domain-containing protein" evidence="2">
    <location>
        <begin position="26"/>
        <end position="384"/>
    </location>
</feature>
<evidence type="ECO:0000313" key="3">
    <source>
        <dbReference type="EMBL" id="KAF2139130.1"/>
    </source>
</evidence>
<dbReference type="PANTHER" id="PTHR13593:SF80">
    <property type="entry name" value="PLC-LIKE PHOSPHODIESTERASE"/>
    <property type="match status" value="1"/>
</dbReference>
<dbReference type="PANTHER" id="PTHR13593">
    <property type="match status" value="1"/>
</dbReference>
<evidence type="ECO:0000256" key="1">
    <source>
        <dbReference type="SAM" id="MobiDB-lite"/>
    </source>
</evidence>
<accession>A0A6A6B519</accession>
<dbReference type="AlphaFoldDB" id="A0A6A6B519"/>
<dbReference type="GeneID" id="54298460"/>
<reference evidence="3" key="1">
    <citation type="journal article" date="2020" name="Stud. Mycol.">
        <title>101 Dothideomycetes genomes: a test case for predicting lifestyles and emergence of pathogens.</title>
        <authorList>
            <person name="Haridas S."/>
            <person name="Albert R."/>
            <person name="Binder M."/>
            <person name="Bloem J."/>
            <person name="Labutti K."/>
            <person name="Salamov A."/>
            <person name="Andreopoulos B."/>
            <person name="Baker S."/>
            <person name="Barry K."/>
            <person name="Bills G."/>
            <person name="Bluhm B."/>
            <person name="Cannon C."/>
            <person name="Castanera R."/>
            <person name="Culley D."/>
            <person name="Daum C."/>
            <person name="Ezra D."/>
            <person name="Gonzalez J."/>
            <person name="Henrissat B."/>
            <person name="Kuo A."/>
            <person name="Liang C."/>
            <person name="Lipzen A."/>
            <person name="Lutzoni F."/>
            <person name="Magnuson J."/>
            <person name="Mondo S."/>
            <person name="Nolan M."/>
            <person name="Ohm R."/>
            <person name="Pangilinan J."/>
            <person name="Park H.-J."/>
            <person name="Ramirez L."/>
            <person name="Alfaro M."/>
            <person name="Sun H."/>
            <person name="Tritt A."/>
            <person name="Yoshinaga Y."/>
            <person name="Zwiers L.-H."/>
            <person name="Turgeon B."/>
            <person name="Goodwin S."/>
            <person name="Spatafora J."/>
            <person name="Crous P."/>
            <person name="Grigoriev I."/>
        </authorList>
    </citation>
    <scope>NUCLEOTIDE SEQUENCE</scope>
    <source>
        <strain evidence="3">CBS 121167</strain>
    </source>
</reference>
<dbReference type="Proteomes" id="UP000799438">
    <property type="component" value="Unassembled WGS sequence"/>
</dbReference>
<dbReference type="OrthoDB" id="7984201at2759"/>
<protein>
    <recommendedName>
        <fullName evidence="5">Phosphatidylinositol-specific phospholipase C X domain-containing protein</fullName>
    </recommendedName>
</protein>
<sequence length="384" mass="39665">MIFKPLARAAGLATFLLSATSTAQSTTTACNNSPSLCSRSYGNITHLGAHDSAFVRDSSTSFSTSGNQFYNSTTQLDAGVRLLSAQVHQVTGDSGASEWHLCHSSCNLLDMGKLSEWLADIKTWLDANANDVVTLVLVNSDDATAAQLKAEFDDAAIADYAYTPKSASTAPTSWPTLQSLIDAKTRLVTFVASLDADEAASANATYLMDEFNFLYENSYDNTSPANFSCTPDRPTALKGDAAAAAKSNQLFLMNHFLYSAGSFGIETPDTARLEQTNAVSGDGSVGASAATCAVTYGKAPWGVLVDFFNVANSSDTTAIKAVDALNGVTDATGRKDLPVTQLSADSSSSGSSSGDGSSAAAPRLGSAGLVLGVAGAVGALLTMV</sequence>
<feature type="region of interest" description="Disordered" evidence="1">
    <location>
        <begin position="336"/>
        <end position="359"/>
    </location>
</feature>
<evidence type="ECO:0000256" key="2">
    <source>
        <dbReference type="SAM" id="SignalP"/>
    </source>
</evidence>
<dbReference type="GO" id="GO:0006629">
    <property type="term" value="P:lipid metabolic process"/>
    <property type="evidence" value="ECO:0007669"/>
    <property type="project" value="InterPro"/>
</dbReference>
<dbReference type="Pfam" id="PF26146">
    <property type="entry name" value="PI-PLC_X"/>
    <property type="match status" value="1"/>
</dbReference>
<proteinExistence type="predicted"/>
<dbReference type="PROSITE" id="PS51257">
    <property type="entry name" value="PROKAR_LIPOPROTEIN"/>
    <property type="match status" value="1"/>
</dbReference>
<organism evidence="3 4">
    <name type="scientific">Aplosporella prunicola CBS 121167</name>
    <dbReference type="NCBI Taxonomy" id="1176127"/>
    <lineage>
        <taxon>Eukaryota</taxon>
        <taxon>Fungi</taxon>
        <taxon>Dikarya</taxon>
        <taxon>Ascomycota</taxon>
        <taxon>Pezizomycotina</taxon>
        <taxon>Dothideomycetes</taxon>
        <taxon>Dothideomycetes incertae sedis</taxon>
        <taxon>Botryosphaeriales</taxon>
        <taxon>Aplosporellaceae</taxon>
        <taxon>Aplosporella</taxon>
    </lineage>
</organism>
<dbReference type="InterPro" id="IPR017946">
    <property type="entry name" value="PLC-like_Pdiesterase_TIM-brl"/>
</dbReference>
<dbReference type="Gene3D" id="3.20.20.190">
    <property type="entry name" value="Phosphatidylinositol (PI) phosphodiesterase"/>
    <property type="match status" value="1"/>
</dbReference>
<dbReference type="InterPro" id="IPR051057">
    <property type="entry name" value="PI-PLC_domain"/>
</dbReference>
<name>A0A6A6B519_9PEZI</name>
<gene>
    <name evidence="3" type="ORF">K452DRAFT_290228</name>
</gene>
<dbReference type="EMBL" id="ML995494">
    <property type="protein sequence ID" value="KAF2139130.1"/>
    <property type="molecule type" value="Genomic_DNA"/>
</dbReference>
<dbReference type="SUPFAM" id="SSF51695">
    <property type="entry name" value="PLC-like phosphodiesterases"/>
    <property type="match status" value="1"/>
</dbReference>
<keyword evidence="2" id="KW-0732">Signal</keyword>